<proteinExistence type="predicted"/>
<dbReference type="NCBIfam" id="TIGR01509">
    <property type="entry name" value="HAD-SF-IA-v3"/>
    <property type="match status" value="1"/>
</dbReference>
<dbReference type="SFLD" id="SFLDS00003">
    <property type="entry name" value="Haloacid_Dehalogenase"/>
    <property type="match status" value="1"/>
</dbReference>
<dbReference type="InterPro" id="IPR036412">
    <property type="entry name" value="HAD-like_sf"/>
</dbReference>
<gene>
    <name evidence="1" type="ORF">CTEN210_08120</name>
</gene>
<dbReference type="SUPFAM" id="SSF56784">
    <property type="entry name" value="HAD-like"/>
    <property type="match status" value="1"/>
</dbReference>
<organism evidence="1 2">
    <name type="scientific">Chaetoceros tenuissimus</name>
    <dbReference type="NCBI Taxonomy" id="426638"/>
    <lineage>
        <taxon>Eukaryota</taxon>
        <taxon>Sar</taxon>
        <taxon>Stramenopiles</taxon>
        <taxon>Ochrophyta</taxon>
        <taxon>Bacillariophyta</taxon>
        <taxon>Coscinodiscophyceae</taxon>
        <taxon>Chaetocerotophycidae</taxon>
        <taxon>Chaetocerotales</taxon>
        <taxon>Chaetocerotaceae</taxon>
        <taxon>Chaetoceros</taxon>
    </lineage>
</organism>
<accession>A0AAD3CW23</accession>
<evidence type="ECO:0000313" key="2">
    <source>
        <dbReference type="Proteomes" id="UP001054902"/>
    </source>
</evidence>
<dbReference type="GO" id="GO:0050308">
    <property type="term" value="F:sugar-phosphatase activity"/>
    <property type="evidence" value="ECO:0007669"/>
    <property type="project" value="TreeGrafter"/>
</dbReference>
<dbReference type="InterPro" id="IPR051806">
    <property type="entry name" value="HAD-like_SPP"/>
</dbReference>
<dbReference type="PANTHER" id="PTHR43481:SF4">
    <property type="entry name" value="GLYCEROL-1-PHOSPHATE PHOSPHOHYDROLASE 1-RELATED"/>
    <property type="match status" value="1"/>
</dbReference>
<name>A0AAD3CW23_9STRA</name>
<dbReference type="AlphaFoldDB" id="A0AAD3CW23"/>
<dbReference type="CDD" id="cd07505">
    <property type="entry name" value="HAD_BPGM-like"/>
    <property type="match status" value="1"/>
</dbReference>
<dbReference type="Proteomes" id="UP001054902">
    <property type="component" value="Unassembled WGS sequence"/>
</dbReference>
<dbReference type="SFLD" id="SFLDG01129">
    <property type="entry name" value="C1.5:_HAD__Beta-PGM__Phosphata"/>
    <property type="match status" value="1"/>
</dbReference>
<dbReference type="InterPro" id="IPR023198">
    <property type="entry name" value="PGP-like_dom2"/>
</dbReference>
<reference evidence="1 2" key="1">
    <citation type="journal article" date="2021" name="Sci. Rep.">
        <title>The genome of the diatom Chaetoceros tenuissimus carries an ancient integrated fragment of an extant virus.</title>
        <authorList>
            <person name="Hongo Y."/>
            <person name="Kimura K."/>
            <person name="Takaki Y."/>
            <person name="Yoshida Y."/>
            <person name="Baba S."/>
            <person name="Kobayashi G."/>
            <person name="Nagasaki K."/>
            <person name="Hano T."/>
            <person name="Tomaru Y."/>
        </authorList>
    </citation>
    <scope>NUCLEOTIDE SEQUENCE [LARGE SCALE GENOMIC DNA]</scope>
    <source>
        <strain evidence="1 2">NIES-3715</strain>
    </source>
</reference>
<dbReference type="Gene3D" id="1.10.150.240">
    <property type="entry name" value="Putative phosphatase, domain 2"/>
    <property type="match status" value="1"/>
</dbReference>
<dbReference type="InterPro" id="IPR006439">
    <property type="entry name" value="HAD-SF_hydro_IA"/>
</dbReference>
<keyword evidence="2" id="KW-1185">Reference proteome</keyword>
<dbReference type="Gene3D" id="3.40.50.1000">
    <property type="entry name" value="HAD superfamily/HAD-like"/>
    <property type="match status" value="1"/>
</dbReference>
<evidence type="ECO:0000313" key="1">
    <source>
        <dbReference type="EMBL" id="GFH51644.1"/>
    </source>
</evidence>
<comment type="caution">
    <text evidence="1">The sequence shown here is derived from an EMBL/GenBank/DDBJ whole genome shotgun (WGS) entry which is preliminary data.</text>
</comment>
<dbReference type="InterPro" id="IPR041492">
    <property type="entry name" value="HAD_2"/>
</dbReference>
<dbReference type="Pfam" id="PF13419">
    <property type="entry name" value="HAD_2"/>
    <property type="match status" value="1"/>
</dbReference>
<keyword evidence="1" id="KW-0378">Hydrolase</keyword>
<dbReference type="EMBL" id="BLLK01000045">
    <property type="protein sequence ID" value="GFH51644.1"/>
    <property type="molecule type" value="Genomic_DNA"/>
</dbReference>
<protein>
    <submittedName>
        <fullName evidence="1">HAD family hydrolase</fullName>
    </submittedName>
</protein>
<dbReference type="PANTHER" id="PTHR43481">
    <property type="entry name" value="FRUCTOSE-1-PHOSPHATE PHOSPHATASE"/>
    <property type="match status" value="1"/>
</dbReference>
<dbReference type="InterPro" id="IPR023214">
    <property type="entry name" value="HAD_sf"/>
</dbReference>
<sequence length="221" mass="25310">MTCKEFEILENYLPKAKALIFDCDGTLLDTMPIYYESWSRTCDEVGLHFPIDRFYDTAGMQVVDIFKLLIEEQQKHHLCPMECEKKKKNHHADIEKEGKRAGPVDVVVEIAKRYKGKIPLAVASSGWRDHVITGLERVGILSLFDTIVTADEDEVARGKPHPDIFLVAAKRLNVDPQHCVGFEDADFGIQALTSAKYLYSCDVRKMFNYPRNIEKRMAEKK</sequence>